<dbReference type="GO" id="GO:0032259">
    <property type="term" value="P:methylation"/>
    <property type="evidence" value="ECO:0007669"/>
    <property type="project" value="UniProtKB-KW"/>
</dbReference>
<name>A0A4V2UUI3_9FIRM</name>
<dbReference type="OrthoDB" id="9811589at2"/>
<organism evidence="3 4">
    <name type="scientific">Keratinibaculum paraultunense</name>
    <dbReference type="NCBI Taxonomy" id="1278232"/>
    <lineage>
        <taxon>Bacteria</taxon>
        <taxon>Bacillati</taxon>
        <taxon>Bacillota</taxon>
        <taxon>Tissierellia</taxon>
        <taxon>Tissierellales</taxon>
        <taxon>Tepidimicrobiaceae</taxon>
        <taxon>Keratinibaculum</taxon>
    </lineage>
</organism>
<comment type="caution">
    <text evidence="3">The sequence shown here is derived from an EMBL/GenBank/DDBJ whole genome shotgun (WGS) entry which is preliminary data.</text>
</comment>
<keyword evidence="3" id="KW-0489">Methyltransferase</keyword>
<evidence type="ECO:0000313" key="4">
    <source>
        <dbReference type="Proteomes" id="UP000294567"/>
    </source>
</evidence>
<dbReference type="Pfam" id="PF13649">
    <property type="entry name" value="Methyltransf_25"/>
    <property type="match status" value="1"/>
</dbReference>
<gene>
    <name evidence="3" type="ORF">EDD65_103200</name>
</gene>
<dbReference type="InterPro" id="IPR041698">
    <property type="entry name" value="Methyltransf_25"/>
</dbReference>
<reference evidence="3 4" key="1">
    <citation type="submission" date="2019-03" db="EMBL/GenBank/DDBJ databases">
        <title>Genomic Encyclopedia of Type Strains, Phase IV (KMG-IV): sequencing the most valuable type-strain genomes for metagenomic binning, comparative biology and taxonomic classification.</title>
        <authorList>
            <person name="Goeker M."/>
        </authorList>
    </citation>
    <scope>NUCLEOTIDE SEQUENCE [LARGE SCALE GENOMIC DNA]</scope>
    <source>
        <strain evidence="3 4">DSM 26752</strain>
    </source>
</reference>
<sequence>MYEKFAYIYDDLMRADIDYRAWYMYIEEIFNEFNYKPKNILEMACGTGNLTYYLANTGYDLTCFDISSDMLSIAYNKLNKFKNVKLLNQDMVDFHINENFDVIISACDSINYIENEKNLLNTFKNVKKHLKPGGMFIFDINSYYKLKYIIGNNTFVEDREDIFYIWQNYFDEKNNIAEFYLTFFVKEENEKYIRFDETHIERAYKTNEINDLLKEASFNKIFCYDGFSFEKPKDKSERITFIAIV</sequence>
<proteinExistence type="predicted"/>
<dbReference type="AlphaFoldDB" id="A0A4V2UUI3"/>
<dbReference type="SUPFAM" id="SSF53335">
    <property type="entry name" value="S-adenosyl-L-methionine-dependent methyltransferases"/>
    <property type="match status" value="1"/>
</dbReference>
<dbReference type="Proteomes" id="UP000294567">
    <property type="component" value="Unassembled WGS sequence"/>
</dbReference>
<dbReference type="EMBL" id="SMAE01000003">
    <property type="protein sequence ID" value="TCS90886.1"/>
    <property type="molecule type" value="Genomic_DNA"/>
</dbReference>
<dbReference type="Gene3D" id="3.40.50.150">
    <property type="entry name" value="Vaccinia Virus protein VP39"/>
    <property type="match status" value="1"/>
</dbReference>
<keyword evidence="4" id="KW-1185">Reference proteome</keyword>
<dbReference type="GO" id="GO:0008168">
    <property type="term" value="F:methyltransferase activity"/>
    <property type="evidence" value="ECO:0007669"/>
    <property type="project" value="UniProtKB-KW"/>
</dbReference>
<evidence type="ECO:0000256" key="1">
    <source>
        <dbReference type="ARBA" id="ARBA00022679"/>
    </source>
</evidence>
<protein>
    <submittedName>
        <fullName evidence="3">Methyltransferase family protein</fullName>
    </submittedName>
</protein>
<dbReference type="CDD" id="cd02440">
    <property type="entry name" value="AdoMet_MTases"/>
    <property type="match status" value="1"/>
</dbReference>
<evidence type="ECO:0000313" key="3">
    <source>
        <dbReference type="EMBL" id="TCS90886.1"/>
    </source>
</evidence>
<dbReference type="Gene3D" id="2.20.25.110">
    <property type="entry name" value="S-adenosyl-L-methionine-dependent methyltransferases"/>
    <property type="match status" value="1"/>
</dbReference>
<keyword evidence="1 3" id="KW-0808">Transferase</keyword>
<accession>A0A4V2UUI3</accession>
<evidence type="ECO:0000259" key="2">
    <source>
        <dbReference type="Pfam" id="PF13649"/>
    </source>
</evidence>
<dbReference type="InterPro" id="IPR029063">
    <property type="entry name" value="SAM-dependent_MTases_sf"/>
</dbReference>
<dbReference type="PANTHER" id="PTHR43861">
    <property type="entry name" value="TRANS-ACONITATE 2-METHYLTRANSFERASE-RELATED"/>
    <property type="match status" value="1"/>
</dbReference>
<dbReference type="RefSeq" id="WP_132026625.1">
    <property type="nucleotide sequence ID" value="NZ_CP068564.1"/>
</dbReference>
<feature type="domain" description="Methyltransferase" evidence="2">
    <location>
        <begin position="40"/>
        <end position="134"/>
    </location>
</feature>